<name>M6CWP5_9LEPT</name>
<dbReference type="EMBL" id="ANIK01000028">
    <property type="protein sequence ID" value="EMJ96119.1"/>
    <property type="molecule type" value="Genomic_DNA"/>
</dbReference>
<dbReference type="PATRIC" id="fig|1218565.3.peg.1496"/>
<evidence type="ECO:0000313" key="2">
    <source>
        <dbReference type="Proteomes" id="UP000011988"/>
    </source>
</evidence>
<dbReference type="Proteomes" id="UP000011988">
    <property type="component" value="Unassembled WGS sequence"/>
</dbReference>
<organism evidence="1 2">
    <name type="scientific">Leptospira alstonii serovar Sichuan str. 79601</name>
    <dbReference type="NCBI Taxonomy" id="1218565"/>
    <lineage>
        <taxon>Bacteria</taxon>
        <taxon>Pseudomonadati</taxon>
        <taxon>Spirochaetota</taxon>
        <taxon>Spirochaetia</taxon>
        <taxon>Leptospirales</taxon>
        <taxon>Leptospiraceae</taxon>
        <taxon>Leptospira</taxon>
    </lineage>
</organism>
<evidence type="ECO:0000313" key="1">
    <source>
        <dbReference type="EMBL" id="EMJ96119.1"/>
    </source>
</evidence>
<proteinExistence type="predicted"/>
<sequence>MKIKLFTFCRSFVFKPNSAFFLNSDPNVRNANRRITTYIVLRLNLIKKSCRESLKNTKISFF</sequence>
<comment type="caution">
    <text evidence="1">The sequence shown here is derived from an EMBL/GenBank/DDBJ whole genome shotgun (WGS) entry which is preliminary data.</text>
</comment>
<reference evidence="1 2" key="1">
    <citation type="submission" date="2013-01" db="EMBL/GenBank/DDBJ databases">
        <authorList>
            <person name="Harkins D.M."/>
            <person name="Durkin A.S."/>
            <person name="Brinkac L.M."/>
            <person name="Haft D.H."/>
            <person name="Selengut J.D."/>
            <person name="Sanka R."/>
            <person name="DePew J."/>
            <person name="Purushe J."/>
            <person name="Galloway R.L."/>
            <person name="Vinetz J.M."/>
            <person name="Sutton G.G."/>
            <person name="Nierman W.C."/>
            <person name="Fouts D.E."/>
        </authorList>
    </citation>
    <scope>NUCLEOTIDE SEQUENCE [LARGE SCALE GENOMIC DNA]</scope>
    <source>
        <strain evidence="1 2">79601</strain>
    </source>
</reference>
<dbReference type="AlphaFoldDB" id="M6CWP5"/>
<accession>M6CWP5</accession>
<protein>
    <submittedName>
        <fullName evidence="1">Uncharacterized protein</fullName>
    </submittedName>
</protein>
<gene>
    <name evidence="1" type="ORF">LEP1GSC194_0506</name>
</gene>